<dbReference type="SUPFAM" id="SSF55797">
    <property type="entry name" value="PR-1-like"/>
    <property type="match status" value="1"/>
</dbReference>
<dbReference type="Proteomes" id="UP000887565">
    <property type="component" value="Unplaced"/>
</dbReference>
<organism evidence="1 2">
    <name type="scientific">Romanomermis culicivorax</name>
    <name type="common">Nematode worm</name>
    <dbReference type="NCBI Taxonomy" id="13658"/>
    <lineage>
        <taxon>Eukaryota</taxon>
        <taxon>Metazoa</taxon>
        <taxon>Ecdysozoa</taxon>
        <taxon>Nematoda</taxon>
        <taxon>Enoplea</taxon>
        <taxon>Dorylaimia</taxon>
        <taxon>Mermithida</taxon>
        <taxon>Mermithoidea</taxon>
        <taxon>Mermithidae</taxon>
        <taxon>Romanomermis</taxon>
    </lineage>
</organism>
<dbReference type="Gene3D" id="3.40.33.10">
    <property type="entry name" value="CAP"/>
    <property type="match status" value="1"/>
</dbReference>
<dbReference type="WBParaSite" id="nRc.2.0.1.t02063-RA">
    <property type="protein sequence ID" value="nRc.2.0.1.t02063-RA"/>
    <property type="gene ID" value="nRc.2.0.1.g02063"/>
</dbReference>
<dbReference type="AlphaFoldDB" id="A0A915HJ96"/>
<evidence type="ECO:0000313" key="2">
    <source>
        <dbReference type="WBParaSite" id="nRc.2.0.1.t02063-RA"/>
    </source>
</evidence>
<reference evidence="2" key="1">
    <citation type="submission" date="2022-11" db="UniProtKB">
        <authorList>
            <consortium name="WormBaseParasite"/>
        </authorList>
    </citation>
    <scope>IDENTIFICATION</scope>
</reference>
<dbReference type="InterPro" id="IPR035940">
    <property type="entry name" value="CAP_sf"/>
</dbReference>
<keyword evidence="1" id="KW-1185">Reference proteome</keyword>
<protein>
    <submittedName>
        <fullName evidence="2">SCP domain-containing protein</fullName>
    </submittedName>
</protein>
<evidence type="ECO:0000313" key="1">
    <source>
        <dbReference type="Proteomes" id="UP000887565"/>
    </source>
</evidence>
<proteinExistence type="predicted"/>
<accession>A0A915HJ96</accession>
<sequence>MHADTRRIGCGLAECSGLLHLTSGRRYILACHYSPPGNEIYVNANYAIPAFEYATAGHPVCSKCPPGTMCVNKLCRSV</sequence>
<name>A0A915HJ96_ROMCU</name>